<evidence type="ECO:0000259" key="8">
    <source>
        <dbReference type="PROSITE" id="PS51751"/>
    </source>
</evidence>
<feature type="transmembrane region" description="Helical" evidence="7">
    <location>
        <begin position="174"/>
        <end position="197"/>
    </location>
</feature>
<dbReference type="Pfam" id="PF02996">
    <property type="entry name" value="Prefoldin"/>
    <property type="match status" value="1"/>
</dbReference>
<dbReference type="InterPro" id="IPR003994">
    <property type="entry name" value="UXT"/>
</dbReference>
<accession>A0A8H4B9I9</accession>
<keyword evidence="4 6" id="KW-1133">Transmembrane helix</keyword>
<evidence type="ECO:0000256" key="5">
    <source>
        <dbReference type="ARBA" id="ARBA00023136"/>
    </source>
</evidence>
<dbReference type="Proteomes" id="UP000469890">
    <property type="component" value="Unassembled WGS sequence"/>
</dbReference>
<feature type="transmembrane region" description="Helical" evidence="7">
    <location>
        <begin position="209"/>
        <end position="229"/>
    </location>
</feature>
<reference evidence="9 10" key="1">
    <citation type="submission" date="2019-09" db="EMBL/GenBank/DDBJ databases">
        <authorList>
            <consortium name="DOE Joint Genome Institute"/>
            <person name="Mondo S.J."/>
            <person name="Navarro-Mendoza M.I."/>
            <person name="Perez-Arques C."/>
            <person name="Panchal S."/>
            <person name="Nicolas F.E."/>
            <person name="Ganguly P."/>
            <person name="Pangilinan J."/>
            <person name="Grigoriev I."/>
            <person name="Heitman J."/>
            <person name="Sanya K."/>
            <person name="Garre V."/>
        </authorList>
    </citation>
    <scope>NUCLEOTIDE SEQUENCE [LARGE SCALE GENOMIC DNA]</scope>
    <source>
        <strain evidence="9 10">MU402</strain>
    </source>
</reference>
<evidence type="ECO:0000313" key="10">
    <source>
        <dbReference type="Proteomes" id="UP000469890"/>
    </source>
</evidence>
<dbReference type="GO" id="GO:0016020">
    <property type="term" value="C:membrane"/>
    <property type="evidence" value="ECO:0007669"/>
    <property type="project" value="UniProtKB-SubCell"/>
</dbReference>
<evidence type="ECO:0000256" key="4">
    <source>
        <dbReference type="ARBA" id="ARBA00022989"/>
    </source>
</evidence>
<dbReference type="EMBL" id="JAAECE010000009">
    <property type="protein sequence ID" value="KAF1797471.1"/>
    <property type="molecule type" value="Genomic_DNA"/>
</dbReference>
<evidence type="ECO:0000313" key="9">
    <source>
        <dbReference type="EMBL" id="KAF1797471.1"/>
    </source>
</evidence>
<dbReference type="InterPro" id="IPR033118">
    <property type="entry name" value="EXPERA"/>
</dbReference>
<feature type="transmembrane region" description="Helical" evidence="7">
    <location>
        <begin position="241"/>
        <end position="263"/>
    </location>
</feature>
<dbReference type="GO" id="GO:0005783">
    <property type="term" value="C:endoplasmic reticulum"/>
    <property type="evidence" value="ECO:0007669"/>
    <property type="project" value="TreeGrafter"/>
</dbReference>
<evidence type="ECO:0000256" key="2">
    <source>
        <dbReference type="ARBA" id="ARBA00007666"/>
    </source>
</evidence>
<dbReference type="PANTHER" id="PTHR31204">
    <property type="entry name" value="SIGMA INTRACELLULAR RECEPTOR 2"/>
    <property type="match status" value="1"/>
</dbReference>
<sequence length="282" mass="33131">MEDTVKQDLGALIKKYDEFIALKLKPSLKKELDERDLIFNSISEYQKLNTQIETIQDNKLDELKTMVDLGSQFFVQAHVPDTKYIYVNVGFGFHVQFTLDEAKKFIEKKVIHLQGPVDWVLFLYFSSHIPITIFFDLQPLYPNWIIPTFFQQLHGSYMALLNDPFMDKDIPVKWWFKSFSLCEAFLQLPFFFFATYGVFKDKSWVRLPLAVYCAHVMTTVVPCLAEIAFNKTFGLEDFQRNILLMLYSPYFFIPLIGLVDSYFRITNKLRANDAVLIEKKNE</sequence>
<keyword evidence="3 6" id="KW-0812">Transmembrane</keyword>
<feature type="domain" description="EXPERA" evidence="8">
    <location>
        <begin position="117"/>
        <end position="258"/>
    </location>
</feature>
<gene>
    <name evidence="9" type="ORF">FB192DRAFT_1312914</name>
</gene>
<dbReference type="SUPFAM" id="SSF46579">
    <property type="entry name" value="Prefoldin"/>
    <property type="match status" value="1"/>
</dbReference>
<dbReference type="InterPro" id="IPR004127">
    <property type="entry name" value="Prefoldin_subunit_alpha"/>
</dbReference>
<evidence type="ECO:0000256" key="7">
    <source>
        <dbReference type="SAM" id="Phobius"/>
    </source>
</evidence>
<organism evidence="9 10">
    <name type="scientific">Mucor circinelloides f. lusitanicus</name>
    <name type="common">Mucor racemosus var. lusitanicus</name>
    <dbReference type="NCBI Taxonomy" id="29924"/>
    <lineage>
        <taxon>Eukaryota</taxon>
        <taxon>Fungi</taxon>
        <taxon>Fungi incertae sedis</taxon>
        <taxon>Mucoromycota</taxon>
        <taxon>Mucoromycotina</taxon>
        <taxon>Mucoromycetes</taxon>
        <taxon>Mucorales</taxon>
        <taxon>Mucorineae</taxon>
        <taxon>Mucoraceae</taxon>
        <taxon>Mucor</taxon>
    </lineage>
</organism>
<name>A0A8H4B9I9_MUCCL</name>
<dbReference type="PANTHER" id="PTHR31204:SF1">
    <property type="entry name" value="SIGMA INTRACELLULAR RECEPTOR 2"/>
    <property type="match status" value="1"/>
</dbReference>
<protein>
    <recommendedName>
        <fullName evidence="8">EXPERA domain-containing protein</fullName>
    </recommendedName>
</protein>
<dbReference type="PRINTS" id="PR01502">
    <property type="entry name" value="UXTPROTEIN"/>
</dbReference>
<dbReference type="InterPro" id="IPR051987">
    <property type="entry name" value="Sigma-2_receptor-like"/>
</dbReference>
<proteinExistence type="inferred from homology"/>
<dbReference type="PROSITE" id="PS51751">
    <property type="entry name" value="EXPERA"/>
    <property type="match status" value="1"/>
</dbReference>
<dbReference type="GO" id="GO:0000122">
    <property type="term" value="P:negative regulation of transcription by RNA polymerase II"/>
    <property type="evidence" value="ECO:0007669"/>
    <property type="project" value="InterPro"/>
</dbReference>
<dbReference type="Gene3D" id="1.10.287.370">
    <property type="match status" value="1"/>
</dbReference>
<dbReference type="Pfam" id="PF05241">
    <property type="entry name" value="EBP"/>
    <property type="match status" value="1"/>
</dbReference>
<evidence type="ECO:0000256" key="1">
    <source>
        <dbReference type="ARBA" id="ARBA00004141"/>
    </source>
</evidence>
<comment type="similarity">
    <text evidence="2">Belongs to the UXT family.</text>
</comment>
<dbReference type="InterPro" id="IPR009053">
    <property type="entry name" value="Prefoldin"/>
</dbReference>
<dbReference type="CDD" id="cd23158">
    <property type="entry name" value="Prefoldin_UXT"/>
    <property type="match status" value="1"/>
</dbReference>
<comment type="caution">
    <text evidence="9">The sequence shown here is derived from an EMBL/GenBank/DDBJ whole genome shotgun (WGS) entry which is preliminary data.</text>
</comment>
<dbReference type="GO" id="GO:0003714">
    <property type="term" value="F:transcription corepressor activity"/>
    <property type="evidence" value="ECO:0007669"/>
    <property type="project" value="InterPro"/>
</dbReference>
<keyword evidence="5 6" id="KW-0472">Membrane</keyword>
<dbReference type="AlphaFoldDB" id="A0A8H4B9I9"/>
<evidence type="ECO:0000256" key="6">
    <source>
        <dbReference type="PROSITE-ProRule" id="PRU01087"/>
    </source>
</evidence>
<evidence type="ECO:0000256" key="3">
    <source>
        <dbReference type="ARBA" id="ARBA00022692"/>
    </source>
</evidence>
<comment type="subcellular location">
    <subcellularLocation>
        <location evidence="1">Membrane</location>
        <topology evidence="1">Multi-pass membrane protein</topology>
    </subcellularLocation>
</comment>